<accession>A0A6H2BWP1</accession>
<dbReference type="RefSeq" id="WP_168695086.1">
    <property type="nucleotide sequence ID" value="NZ_CP051206.1"/>
</dbReference>
<dbReference type="Proteomes" id="UP000502433">
    <property type="component" value="Chromosome"/>
</dbReference>
<protein>
    <submittedName>
        <fullName evidence="2">Restriction endonuclease</fullName>
    </submittedName>
</protein>
<dbReference type="KEGG" id="dfs:HGD76_04500"/>
<evidence type="ECO:0000313" key="3">
    <source>
        <dbReference type="Proteomes" id="UP000502433"/>
    </source>
</evidence>
<dbReference type="GO" id="GO:0003677">
    <property type="term" value="F:DNA binding"/>
    <property type="evidence" value="ECO:0007669"/>
    <property type="project" value="InterPro"/>
</dbReference>
<dbReference type="AlphaFoldDB" id="A0A6H2BWP1"/>
<evidence type="ECO:0000259" key="1">
    <source>
        <dbReference type="Pfam" id="PF04471"/>
    </source>
</evidence>
<dbReference type="InterPro" id="IPR011856">
    <property type="entry name" value="tRNA_endonuc-like_dom_sf"/>
</dbReference>
<gene>
    <name evidence="2" type="ORF">HGD76_04500</name>
</gene>
<keyword evidence="2" id="KW-0378">Hydrolase</keyword>
<dbReference type="SUPFAM" id="SSF52980">
    <property type="entry name" value="Restriction endonuclease-like"/>
    <property type="match status" value="1"/>
</dbReference>
<dbReference type="Pfam" id="PF04471">
    <property type="entry name" value="Mrr_cat"/>
    <property type="match status" value="1"/>
</dbReference>
<feature type="domain" description="Restriction endonuclease type IV Mrr" evidence="1">
    <location>
        <begin position="26"/>
        <end position="130"/>
    </location>
</feature>
<dbReference type="EMBL" id="CP051206">
    <property type="protein sequence ID" value="QJB43593.1"/>
    <property type="molecule type" value="Genomic_DNA"/>
</dbReference>
<dbReference type="InterPro" id="IPR011335">
    <property type="entry name" value="Restrct_endonuc-II-like"/>
</dbReference>
<dbReference type="InterPro" id="IPR007560">
    <property type="entry name" value="Restrct_endonuc_IV_Mrr"/>
</dbReference>
<keyword evidence="2" id="KW-0540">Nuclease</keyword>
<organism evidence="2 3">
    <name type="scientific">Dolichospermum flos-aquae CCAP 1403/13F</name>
    <dbReference type="NCBI Taxonomy" id="315271"/>
    <lineage>
        <taxon>Bacteria</taxon>
        <taxon>Bacillati</taxon>
        <taxon>Cyanobacteriota</taxon>
        <taxon>Cyanophyceae</taxon>
        <taxon>Nostocales</taxon>
        <taxon>Aphanizomenonaceae</taxon>
        <taxon>Dolichospermum</taxon>
    </lineage>
</organism>
<proteinExistence type="predicted"/>
<dbReference type="GO" id="GO:0004519">
    <property type="term" value="F:endonuclease activity"/>
    <property type="evidence" value="ECO:0007669"/>
    <property type="project" value="UniProtKB-KW"/>
</dbReference>
<dbReference type="Gene3D" id="3.40.1350.10">
    <property type="match status" value="1"/>
</dbReference>
<reference evidence="2 3" key="1">
    <citation type="submission" date="2020-04" db="EMBL/GenBank/DDBJ databases">
        <title>Genome-Wide Identification of 5-Methylcytosine Sites in Bacterial Genomes By High-Throughput Sequencing of MspJI Restriction Fragments.</title>
        <authorList>
            <person name="Wu V."/>
        </authorList>
    </citation>
    <scope>NUCLEOTIDE SEQUENCE [LARGE SCALE GENOMIC DNA]</scope>
    <source>
        <strain evidence="2 3">CCAP 1403/13f</strain>
    </source>
</reference>
<dbReference type="GO" id="GO:0009307">
    <property type="term" value="P:DNA restriction-modification system"/>
    <property type="evidence" value="ECO:0007669"/>
    <property type="project" value="InterPro"/>
</dbReference>
<sequence>MLEKQTSWRKYEEYTSSILNDEVVKKYLEKHLSLKDFKIQPQEKLPGKSGTNWQVDAYGDDINEQRILVECKHYKGKRYKKDAALEQNIIAAFAYIIKDVGASRGIVVTTQGLQEGASKVAKYEGIELLQLDYNSTDKNFVIRFPENNQAVAVFTEEFGTISAAKLYSSYTKHPLG</sequence>
<keyword evidence="2" id="KW-0255">Endonuclease</keyword>
<name>A0A6H2BWP1_DOLFA</name>
<evidence type="ECO:0000313" key="2">
    <source>
        <dbReference type="EMBL" id="QJB43593.1"/>
    </source>
</evidence>
<reference evidence="2 3" key="2">
    <citation type="submission" date="2020-04" db="EMBL/GenBank/DDBJ databases">
        <authorList>
            <person name="Fomenkov A."/>
            <person name="Anton B.P."/>
            <person name="Roberts R.J."/>
        </authorList>
    </citation>
    <scope>NUCLEOTIDE SEQUENCE [LARGE SCALE GENOMIC DNA]</scope>
    <source>
        <strain evidence="2 3">CCAP 1403/13f</strain>
    </source>
</reference>